<dbReference type="GO" id="GO:0045717">
    <property type="term" value="P:negative regulation of fatty acid biosynthetic process"/>
    <property type="evidence" value="ECO:0007669"/>
    <property type="project" value="UniProtKB-ARBA"/>
</dbReference>
<name>A0A941EEQ7_9ACTN</name>
<dbReference type="SUPFAM" id="SSF56112">
    <property type="entry name" value="Protein kinase-like (PK-like)"/>
    <property type="match status" value="1"/>
</dbReference>
<keyword evidence="13" id="KW-1185">Reference proteome</keyword>
<evidence type="ECO:0000256" key="8">
    <source>
        <dbReference type="ARBA" id="ARBA00048679"/>
    </source>
</evidence>
<dbReference type="GO" id="GO:0005524">
    <property type="term" value="F:ATP binding"/>
    <property type="evidence" value="ECO:0007669"/>
    <property type="project" value="UniProtKB-UniRule"/>
</dbReference>
<dbReference type="EC" id="2.7.11.1" evidence="1"/>
<dbReference type="FunFam" id="3.30.200.20:FF:000035">
    <property type="entry name" value="Serine/threonine protein kinase Stk1"/>
    <property type="match status" value="1"/>
</dbReference>
<dbReference type="CDD" id="cd14014">
    <property type="entry name" value="STKc_PknB_like"/>
    <property type="match status" value="1"/>
</dbReference>
<keyword evidence="3" id="KW-0808">Transferase</keyword>
<evidence type="ECO:0000256" key="9">
    <source>
        <dbReference type="PROSITE-ProRule" id="PRU10141"/>
    </source>
</evidence>
<dbReference type="InterPro" id="IPR000719">
    <property type="entry name" value="Prot_kinase_dom"/>
</dbReference>
<dbReference type="InterPro" id="IPR017441">
    <property type="entry name" value="Protein_kinase_ATP_BS"/>
</dbReference>
<dbReference type="Gene3D" id="3.30.200.20">
    <property type="entry name" value="Phosphorylase Kinase, domain 1"/>
    <property type="match status" value="1"/>
</dbReference>
<evidence type="ECO:0000259" key="11">
    <source>
        <dbReference type="PROSITE" id="PS50011"/>
    </source>
</evidence>
<dbReference type="EMBL" id="JAGSOH010000075">
    <property type="protein sequence ID" value="MBR7829135.1"/>
    <property type="molecule type" value="Genomic_DNA"/>
</dbReference>
<reference evidence="12" key="1">
    <citation type="submission" date="2021-04" db="EMBL/GenBank/DDBJ databases">
        <title>Genome based classification of Actinospica acidithermotolerans sp. nov., an actinobacterium isolated from an Indonesian hot spring.</title>
        <authorList>
            <person name="Kusuma A.B."/>
            <person name="Putra K.E."/>
            <person name="Nafisah S."/>
            <person name="Loh J."/>
            <person name="Nouioui I."/>
            <person name="Goodfellow M."/>
        </authorList>
    </citation>
    <scope>NUCLEOTIDE SEQUENCE</scope>
    <source>
        <strain evidence="12">MGRD01-02</strain>
    </source>
</reference>
<feature type="region of interest" description="Disordered" evidence="10">
    <location>
        <begin position="286"/>
        <end position="316"/>
    </location>
</feature>
<evidence type="ECO:0000256" key="4">
    <source>
        <dbReference type="ARBA" id="ARBA00022741"/>
    </source>
</evidence>
<evidence type="ECO:0000256" key="10">
    <source>
        <dbReference type="SAM" id="MobiDB-lite"/>
    </source>
</evidence>
<keyword evidence="4 9" id="KW-0547">Nucleotide-binding</keyword>
<evidence type="ECO:0000256" key="5">
    <source>
        <dbReference type="ARBA" id="ARBA00022777"/>
    </source>
</evidence>
<keyword evidence="6 9" id="KW-0067">ATP-binding</keyword>
<dbReference type="PANTHER" id="PTHR43289">
    <property type="entry name" value="MITOGEN-ACTIVATED PROTEIN KINASE KINASE KINASE 20-RELATED"/>
    <property type="match status" value="1"/>
</dbReference>
<evidence type="ECO:0000256" key="7">
    <source>
        <dbReference type="ARBA" id="ARBA00047899"/>
    </source>
</evidence>
<comment type="caution">
    <text evidence="12">The sequence shown here is derived from an EMBL/GenBank/DDBJ whole genome shotgun (WGS) entry which is preliminary data.</text>
</comment>
<gene>
    <name evidence="12" type="ORF">KDK95_22700</name>
</gene>
<evidence type="ECO:0000256" key="3">
    <source>
        <dbReference type="ARBA" id="ARBA00022679"/>
    </source>
</evidence>
<evidence type="ECO:0000256" key="2">
    <source>
        <dbReference type="ARBA" id="ARBA00022527"/>
    </source>
</evidence>
<keyword evidence="5 12" id="KW-0418">Kinase</keyword>
<dbReference type="InterPro" id="IPR008271">
    <property type="entry name" value="Ser/Thr_kinase_AS"/>
</dbReference>
<accession>A0A941EEQ7</accession>
<dbReference type="Proteomes" id="UP000676325">
    <property type="component" value="Unassembled WGS sequence"/>
</dbReference>
<evidence type="ECO:0000313" key="13">
    <source>
        <dbReference type="Proteomes" id="UP000676325"/>
    </source>
</evidence>
<feature type="domain" description="Protein kinase" evidence="11">
    <location>
        <begin position="9"/>
        <end position="274"/>
    </location>
</feature>
<evidence type="ECO:0000313" key="12">
    <source>
        <dbReference type="EMBL" id="MBR7829135.1"/>
    </source>
</evidence>
<comment type="catalytic activity">
    <reaction evidence="8">
        <text>L-seryl-[protein] + ATP = O-phospho-L-seryl-[protein] + ADP + H(+)</text>
        <dbReference type="Rhea" id="RHEA:17989"/>
        <dbReference type="Rhea" id="RHEA-COMP:9863"/>
        <dbReference type="Rhea" id="RHEA-COMP:11604"/>
        <dbReference type="ChEBI" id="CHEBI:15378"/>
        <dbReference type="ChEBI" id="CHEBI:29999"/>
        <dbReference type="ChEBI" id="CHEBI:30616"/>
        <dbReference type="ChEBI" id="CHEBI:83421"/>
        <dbReference type="ChEBI" id="CHEBI:456216"/>
        <dbReference type="EC" id="2.7.11.1"/>
    </reaction>
</comment>
<dbReference type="PROSITE" id="PS00108">
    <property type="entry name" value="PROTEIN_KINASE_ST"/>
    <property type="match status" value="1"/>
</dbReference>
<protein>
    <recommendedName>
        <fullName evidence="1">non-specific serine/threonine protein kinase</fullName>
        <ecNumber evidence="1">2.7.11.1</ecNumber>
    </recommendedName>
</protein>
<dbReference type="Gene3D" id="1.10.510.10">
    <property type="entry name" value="Transferase(Phosphotransferase) domain 1"/>
    <property type="match status" value="1"/>
</dbReference>
<dbReference type="PANTHER" id="PTHR43289:SF6">
    <property type="entry name" value="SERINE_THREONINE-PROTEIN KINASE NEKL-3"/>
    <property type="match status" value="1"/>
</dbReference>
<proteinExistence type="predicted"/>
<organism evidence="12 13">
    <name type="scientific">Actinospica acidithermotolerans</name>
    <dbReference type="NCBI Taxonomy" id="2828514"/>
    <lineage>
        <taxon>Bacteria</taxon>
        <taxon>Bacillati</taxon>
        <taxon>Actinomycetota</taxon>
        <taxon>Actinomycetes</taxon>
        <taxon>Catenulisporales</taxon>
        <taxon>Actinospicaceae</taxon>
        <taxon>Actinospica</taxon>
    </lineage>
</organism>
<sequence>MSARLGGRYELGMVLGAGGMARVYAATDLALGRQVAVKVLDPGLARDPEFIGRFAREARTAAMLPPHAGIVTIFDSGQDAESVYLVMELVSGRTLAQTIDASGRIDPASACRIAIEVCQALSVAHGAGLVHRDIKPANIMITDSGTVKVVDFGIARAQAGDALTRTGAVLGSPAYMSPEQITGGAADARSDLYALGAVLHEMLTGSVPFPGEDQFTVLTRHLNEVPTPPSALVPGIPPELDHVVATLMAKNPNQRPATADQAAQLLAAAAQAFAPAAHRSTVALTAHDPHPTRPTTALPPEPAGHRSAPADRDERPRTGLIAGVVVGAVAVVGIAIWALSSGSTPAPSADSAATRTATTAAAASTAPAQIDIPTTAAAATTATTTSSSPAATTASASPLANVKQALTALQQTVTAQAESGGLGATARRALNAQLQNMRQSLSQAQTQVDQNPQNQTQVVKNLQQQFDGQIKNMRQELTAFVEHNEVTAAAKSAIGSALDGLQQSFG</sequence>
<evidence type="ECO:0000256" key="6">
    <source>
        <dbReference type="ARBA" id="ARBA00022840"/>
    </source>
</evidence>
<dbReference type="AlphaFoldDB" id="A0A941EEQ7"/>
<dbReference type="Pfam" id="PF00069">
    <property type="entry name" value="Pkinase"/>
    <property type="match status" value="1"/>
</dbReference>
<evidence type="ECO:0000256" key="1">
    <source>
        <dbReference type="ARBA" id="ARBA00012513"/>
    </source>
</evidence>
<keyword evidence="2 12" id="KW-0723">Serine/threonine-protein kinase</keyword>
<dbReference type="SMART" id="SM00220">
    <property type="entry name" value="S_TKc"/>
    <property type="match status" value="1"/>
</dbReference>
<dbReference type="PROSITE" id="PS00107">
    <property type="entry name" value="PROTEIN_KINASE_ATP"/>
    <property type="match status" value="1"/>
</dbReference>
<dbReference type="GO" id="GO:0004674">
    <property type="term" value="F:protein serine/threonine kinase activity"/>
    <property type="evidence" value="ECO:0007669"/>
    <property type="project" value="UniProtKB-KW"/>
</dbReference>
<dbReference type="RefSeq" id="WP_212520270.1">
    <property type="nucleotide sequence ID" value="NZ_JAGSOH010000075.1"/>
</dbReference>
<dbReference type="FunFam" id="1.10.510.10:FF:000021">
    <property type="entry name" value="Serine/threonine protein kinase"/>
    <property type="match status" value="1"/>
</dbReference>
<feature type="binding site" evidence="9">
    <location>
        <position position="38"/>
    </location>
    <ligand>
        <name>ATP</name>
        <dbReference type="ChEBI" id="CHEBI:30616"/>
    </ligand>
</feature>
<dbReference type="PROSITE" id="PS50011">
    <property type="entry name" value="PROTEIN_KINASE_DOM"/>
    <property type="match status" value="1"/>
</dbReference>
<comment type="catalytic activity">
    <reaction evidence="7">
        <text>L-threonyl-[protein] + ATP = O-phospho-L-threonyl-[protein] + ADP + H(+)</text>
        <dbReference type="Rhea" id="RHEA:46608"/>
        <dbReference type="Rhea" id="RHEA-COMP:11060"/>
        <dbReference type="Rhea" id="RHEA-COMP:11605"/>
        <dbReference type="ChEBI" id="CHEBI:15378"/>
        <dbReference type="ChEBI" id="CHEBI:30013"/>
        <dbReference type="ChEBI" id="CHEBI:30616"/>
        <dbReference type="ChEBI" id="CHEBI:61977"/>
        <dbReference type="ChEBI" id="CHEBI:456216"/>
        <dbReference type="EC" id="2.7.11.1"/>
    </reaction>
</comment>
<dbReference type="InterPro" id="IPR011009">
    <property type="entry name" value="Kinase-like_dom_sf"/>
</dbReference>